<evidence type="ECO:0000313" key="2">
    <source>
        <dbReference type="RefSeq" id="XP_023938449.1"/>
    </source>
</evidence>
<name>A0A6J1MZV9_BICAN</name>
<dbReference type="RefSeq" id="XP_052746230.1">
    <property type="nucleotide sequence ID" value="XM_052890270.1"/>
</dbReference>
<accession>A0A6J1MZV9</accession>
<evidence type="ECO:0000313" key="5">
    <source>
        <dbReference type="RefSeq" id="XP_052746230.1"/>
    </source>
</evidence>
<proteinExistence type="predicted"/>
<dbReference type="RefSeq" id="XP_023938452.1">
    <property type="nucleotide sequence ID" value="XM_024082684.1"/>
</dbReference>
<protein>
    <submittedName>
        <fullName evidence="2 3">Uncharacterized protein LOC112046161</fullName>
    </submittedName>
</protein>
<dbReference type="OrthoDB" id="7482872at2759"/>
<dbReference type="RefSeq" id="XP_052746233.1">
    <property type="nucleotide sequence ID" value="XM_052890273.1"/>
</dbReference>
<evidence type="ECO:0000313" key="1">
    <source>
        <dbReference type="Proteomes" id="UP001652582"/>
    </source>
</evidence>
<evidence type="ECO:0000313" key="3">
    <source>
        <dbReference type="RefSeq" id="XP_023938450.1"/>
    </source>
</evidence>
<dbReference type="Proteomes" id="UP001652582">
    <property type="component" value="Chromosome 27"/>
</dbReference>
<evidence type="ECO:0000313" key="8">
    <source>
        <dbReference type="RefSeq" id="XP_052746233.1"/>
    </source>
</evidence>
<evidence type="ECO:0000313" key="6">
    <source>
        <dbReference type="RefSeq" id="XP_052746231.1"/>
    </source>
</evidence>
<keyword evidence="1" id="KW-1185">Reference proteome</keyword>
<evidence type="ECO:0000313" key="4">
    <source>
        <dbReference type="RefSeq" id="XP_023938452.1"/>
    </source>
</evidence>
<dbReference type="KEGG" id="bany:112046161"/>
<dbReference type="AlphaFoldDB" id="A0A6J1MZV9"/>
<dbReference type="RefSeq" id="XP_052746231.1">
    <property type="nucleotide sequence ID" value="XM_052890271.1"/>
</dbReference>
<dbReference type="RefSeq" id="XP_023938450.1">
    <property type="nucleotide sequence ID" value="XM_024082682.1"/>
</dbReference>
<organism evidence="1 4">
    <name type="scientific">Bicyclus anynana</name>
    <name type="common">Squinting bush brown butterfly</name>
    <dbReference type="NCBI Taxonomy" id="110368"/>
    <lineage>
        <taxon>Eukaryota</taxon>
        <taxon>Metazoa</taxon>
        <taxon>Ecdysozoa</taxon>
        <taxon>Arthropoda</taxon>
        <taxon>Hexapoda</taxon>
        <taxon>Insecta</taxon>
        <taxon>Pterygota</taxon>
        <taxon>Neoptera</taxon>
        <taxon>Endopterygota</taxon>
        <taxon>Lepidoptera</taxon>
        <taxon>Glossata</taxon>
        <taxon>Ditrysia</taxon>
        <taxon>Papilionoidea</taxon>
        <taxon>Nymphalidae</taxon>
        <taxon>Satyrinae</taxon>
        <taxon>Satyrini</taxon>
        <taxon>Mycalesina</taxon>
        <taxon>Bicyclus</taxon>
    </lineage>
</organism>
<evidence type="ECO:0000313" key="7">
    <source>
        <dbReference type="RefSeq" id="XP_052746232.1"/>
    </source>
</evidence>
<sequence length="493" mass="56620">MLHKSLNMNPTQNLSPILKNFNVYDVLEPEKINVDVKENVPTDILVDICDIDNERQNSSDLSPDLHGSFLDKVKKSEFDLLDLFQNIYVTPAEIKKNSDDKNKMTPIENIGTVNIDYTKLFEKAEQGENLSHWKEHPENGTEECSNTKVKVLDRDYSSKLIIDPAPKFKYTEPNPMYEDEIDNVLRPKRVLKAPIIIKETVPISSIKPRISHDIDVPQKTSLNNKIQNQLKNNEETFITQNGYQHLKTEKLMAKSFNHDDKRIAYTSQDNVHLNENKKAFSSKIDQKYCHEIKASLVDLNSPSVYSSNCQNESIPILQTVKLDTKVYSKRHIVKNDSEKIGFTKGPDIYEKSVVLPQIMKRLADRKQALGWTQNVQRKLILETYNSVKQIQYPTETTPNKNCIIKPIPSKSESPKMVEFEKFTFRNEEETMKLENHMLSHKPEVSLKSQACGLESADKVTLEPIVLMEDCSKKRMAALNARIAFEKFVLGKPP</sequence>
<dbReference type="GeneID" id="112046161"/>
<gene>
    <name evidence="2 3 4 5 6 7 8" type="primary">LOC112046161</name>
</gene>
<dbReference type="RefSeq" id="XP_023938449.1">
    <property type="nucleotide sequence ID" value="XM_024082681.1"/>
</dbReference>
<reference evidence="2 3" key="1">
    <citation type="submission" date="2025-04" db="UniProtKB">
        <authorList>
            <consortium name="RefSeq"/>
        </authorList>
    </citation>
    <scope>IDENTIFICATION</scope>
</reference>
<dbReference type="RefSeq" id="XP_052746232.1">
    <property type="nucleotide sequence ID" value="XM_052890272.1"/>
</dbReference>